<comment type="caution">
    <text evidence="7">The sequence shown here is derived from an EMBL/GenBank/DDBJ whole genome shotgun (WGS) entry which is preliminary data.</text>
</comment>
<dbReference type="Proteomes" id="UP000597341">
    <property type="component" value="Unassembled WGS sequence"/>
</dbReference>
<accession>A0ABQ3HIP1</accession>
<keyword evidence="3" id="KW-0547">Nucleotide-binding</keyword>
<dbReference type="InterPro" id="IPR003439">
    <property type="entry name" value="ABC_transporter-like_ATP-bd"/>
</dbReference>
<dbReference type="EMBL" id="BNAD01000002">
    <property type="protein sequence ID" value="GHE16758.1"/>
    <property type="molecule type" value="Genomic_DNA"/>
</dbReference>
<dbReference type="PANTHER" id="PTHR43820">
    <property type="entry name" value="HIGH-AFFINITY BRANCHED-CHAIN AMINO ACID TRANSPORT ATP-BINDING PROTEIN LIVF"/>
    <property type="match status" value="1"/>
</dbReference>
<proteinExistence type="inferred from homology"/>
<keyword evidence="4 7" id="KW-0067">ATP-binding</keyword>
<dbReference type="SMART" id="SM00382">
    <property type="entry name" value="AAA"/>
    <property type="match status" value="1"/>
</dbReference>
<evidence type="ECO:0000256" key="3">
    <source>
        <dbReference type="ARBA" id="ARBA00022741"/>
    </source>
</evidence>
<protein>
    <submittedName>
        <fullName evidence="7">ABC transporter ATP-binding protein</fullName>
    </submittedName>
</protein>
<comment type="similarity">
    <text evidence="1">Belongs to the ABC transporter superfamily.</text>
</comment>
<dbReference type="GO" id="GO:0005524">
    <property type="term" value="F:ATP binding"/>
    <property type="evidence" value="ECO:0007669"/>
    <property type="project" value="UniProtKB-KW"/>
</dbReference>
<dbReference type="RefSeq" id="WP_191278632.1">
    <property type="nucleotide sequence ID" value="NZ_BNAD01000002.1"/>
</dbReference>
<dbReference type="InterPro" id="IPR052156">
    <property type="entry name" value="BCAA_Transport_ATP-bd_LivF"/>
</dbReference>
<dbReference type="PROSITE" id="PS50893">
    <property type="entry name" value="ABC_TRANSPORTER_2"/>
    <property type="match status" value="1"/>
</dbReference>
<dbReference type="SUPFAM" id="SSF52540">
    <property type="entry name" value="P-loop containing nucleoside triphosphate hydrolases"/>
    <property type="match status" value="1"/>
</dbReference>
<reference evidence="8" key="1">
    <citation type="journal article" date="2019" name="Int. J. Syst. Evol. Microbiol.">
        <title>The Global Catalogue of Microorganisms (GCM) 10K type strain sequencing project: providing services to taxonomists for standard genome sequencing and annotation.</title>
        <authorList>
            <consortium name="The Broad Institute Genomics Platform"/>
            <consortium name="The Broad Institute Genome Sequencing Center for Infectious Disease"/>
            <person name="Wu L."/>
            <person name="Ma J."/>
        </authorList>
    </citation>
    <scope>NUCLEOTIDE SEQUENCE [LARGE SCALE GENOMIC DNA]</scope>
    <source>
        <strain evidence="8">CGMCC 1.12791</strain>
    </source>
</reference>
<keyword evidence="5" id="KW-0029">Amino-acid transport</keyword>
<evidence type="ECO:0000256" key="4">
    <source>
        <dbReference type="ARBA" id="ARBA00022840"/>
    </source>
</evidence>
<feature type="domain" description="ABC transporter" evidence="6">
    <location>
        <begin position="8"/>
        <end position="229"/>
    </location>
</feature>
<organism evidence="7 8">
    <name type="scientific">Nocardioides flavus</name>
    <name type="common">ex Wang et al. 2016</name>
    <dbReference type="NCBI Taxonomy" id="2058780"/>
    <lineage>
        <taxon>Bacteria</taxon>
        <taxon>Bacillati</taxon>
        <taxon>Actinomycetota</taxon>
        <taxon>Actinomycetes</taxon>
        <taxon>Propionibacteriales</taxon>
        <taxon>Nocardioidaceae</taxon>
        <taxon>Nocardioides</taxon>
    </lineage>
</organism>
<dbReference type="PROSITE" id="PS00211">
    <property type="entry name" value="ABC_TRANSPORTER_1"/>
    <property type="match status" value="1"/>
</dbReference>
<evidence type="ECO:0000259" key="6">
    <source>
        <dbReference type="PROSITE" id="PS50893"/>
    </source>
</evidence>
<sequence length="234" mass="25126">MKSDGAALSARGISAGYFGQPVIRDLTFDVTPGEVICLLGPNGAGKTSTLLALAGELPLMSGEVLMHGEPTTAKLHQRARQGLSYVTEERSVFKALTTRENFRVAGVGPERALQLFPELESRMDVKAGLLSGGEQQMLTLARALSRGASVLLADELSLGLAPLIVERLLQAVRDAADGGTAVLIVEQHARKALRYADRVLVMKRGDLEMELSAEEALRRLPEIEDAYLSQTSSE</sequence>
<dbReference type="InterPro" id="IPR003593">
    <property type="entry name" value="AAA+_ATPase"/>
</dbReference>
<dbReference type="PANTHER" id="PTHR43820:SF4">
    <property type="entry name" value="HIGH-AFFINITY BRANCHED-CHAIN AMINO ACID TRANSPORT ATP-BINDING PROTEIN LIVF"/>
    <property type="match status" value="1"/>
</dbReference>
<evidence type="ECO:0000256" key="2">
    <source>
        <dbReference type="ARBA" id="ARBA00022448"/>
    </source>
</evidence>
<dbReference type="InterPro" id="IPR017871">
    <property type="entry name" value="ABC_transporter-like_CS"/>
</dbReference>
<keyword evidence="8" id="KW-1185">Reference proteome</keyword>
<evidence type="ECO:0000313" key="7">
    <source>
        <dbReference type="EMBL" id="GHE16758.1"/>
    </source>
</evidence>
<evidence type="ECO:0000313" key="8">
    <source>
        <dbReference type="Proteomes" id="UP000597341"/>
    </source>
</evidence>
<dbReference type="InterPro" id="IPR027417">
    <property type="entry name" value="P-loop_NTPase"/>
</dbReference>
<keyword evidence="2" id="KW-0813">Transport</keyword>
<dbReference type="Pfam" id="PF00005">
    <property type="entry name" value="ABC_tran"/>
    <property type="match status" value="1"/>
</dbReference>
<name>A0ABQ3HIP1_9ACTN</name>
<evidence type="ECO:0000256" key="5">
    <source>
        <dbReference type="ARBA" id="ARBA00022970"/>
    </source>
</evidence>
<gene>
    <name evidence="7" type="primary">livF</name>
    <name evidence="7" type="ORF">GCM10011376_13680</name>
</gene>
<evidence type="ECO:0000256" key="1">
    <source>
        <dbReference type="ARBA" id="ARBA00005417"/>
    </source>
</evidence>
<dbReference type="Gene3D" id="3.40.50.300">
    <property type="entry name" value="P-loop containing nucleotide triphosphate hydrolases"/>
    <property type="match status" value="1"/>
</dbReference>